<accession>A4B9N7</accession>
<organism evidence="1 2">
    <name type="scientific">Reinekea blandensis MED297</name>
    <dbReference type="NCBI Taxonomy" id="314283"/>
    <lineage>
        <taxon>Bacteria</taxon>
        <taxon>Pseudomonadati</taxon>
        <taxon>Pseudomonadota</taxon>
        <taxon>Gammaproteobacteria</taxon>
        <taxon>Oceanospirillales</taxon>
        <taxon>Saccharospirillaceae</taxon>
        <taxon>Reinekea</taxon>
    </lineage>
</organism>
<protein>
    <submittedName>
        <fullName evidence="1">Uncharacterized protein</fullName>
    </submittedName>
</protein>
<dbReference type="AlphaFoldDB" id="A4B9N7"/>
<dbReference type="HOGENOM" id="CLU_3405057_0_0_6"/>
<dbReference type="EMBL" id="AAOE01000001">
    <property type="protein sequence ID" value="EAR11338.1"/>
    <property type="molecule type" value="Genomic_DNA"/>
</dbReference>
<name>A4B9N7_9GAMM</name>
<reference evidence="1 2" key="1">
    <citation type="submission" date="2006-02" db="EMBL/GenBank/DDBJ databases">
        <authorList>
            <person name="Pinhassi J."/>
            <person name="Pedros-Alio C."/>
            <person name="Ferriera S."/>
            <person name="Johnson J."/>
            <person name="Kravitz S."/>
            <person name="Halpern A."/>
            <person name="Remington K."/>
            <person name="Beeson K."/>
            <person name="Tran B."/>
            <person name="Rogers Y.-H."/>
            <person name="Friedman R."/>
            <person name="Venter J.C."/>
        </authorList>
    </citation>
    <scope>NUCLEOTIDE SEQUENCE [LARGE SCALE GENOMIC DNA]</scope>
    <source>
        <strain evidence="1 2">MED297</strain>
    </source>
</reference>
<comment type="caution">
    <text evidence="1">The sequence shown here is derived from an EMBL/GenBank/DDBJ whole genome shotgun (WGS) entry which is preliminary data.</text>
</comment>
<dbReference type="Proteomes" id="UP000005953">
    <property type="component" value="Unassembled WGS sequence"/>
</dbReference>
<keyword evidence="2" id="KW-1185">Reference proteome</keyword>
<evidence type="ECO:0000313" key="2">
    <source>
        <dbReference type="Proteomes" id="UP000005953"/>
    </source>
</evidence>
<gene>
    <name evidence="1" type="ORF">MED297_20662</name>
</gene>
<sequence length="30" mass="3702">MLLFQDLQIDYLFESPDDELYKRIYIMAAF</sequence>
<evidence type="ECO:0000313" key="1">
    <source>
        <dbReference type="EMBL" id="EAR11338.1"/>
    </source>
</evidence>
<proteinExistence type="predicted"/>
<dbReference type="STRING" id="314283.MED297_20662"/>